<dbReference type="AlphaFoldDB" id="A0A7S1AYJ4"/>
<evidence type="ECO:0000256" key="1">
    <source>
        <dbReference type="ARBA" id="ARBA00022737"/>
    </source>
</evidence>
<dbReference type="PROSITE" id="PS50088">
    <property type="entry name" value="ANK_REPEAT"/>
    <property type="match status" value="7"/>
</dbReference>
<organism evidence="4">
    <name type="scientific">Noctiluca scintillans</name>
    <name type="common">Sea sparkle</name>
    <name type="synonym">Red tide dinoflagellate</name>
    <dbReference type="NCBI Taxonomy" id="2966"/>
    <lineage>
        <taxon>Eukaryota</taxon>
        <taxon>Sar</taxon>
        <taxon>Alveolata</taxon>
        <taxon>Dinophyceae</taxon>
        <taxon>Noctilucales</taxon>
        <taxon>Noctilucaceae</taxon>
        <taxon>Noctiluca</taxon>
    </lineage>
</organism>
<evidence type="ECO:0000256" key="2">
    <source>
        <dbReference type="ARBA" id="ARBA00023043"/>
    </source>
</evidence>
<dbReference type="Pfam" id="PF13637">
    <property type="entry name" value="Ank_4"/>
    <property type="match status" value="1"/>
</dbReference>
<dbReference type="InterPro" id="IPR036770">
    <property type="entry name" value="Ankyrin_rpt-contain_sf"/>
</dbReference>
<feature type="repeat" description="ANK" evidence="3">
    <location>
        <begin position="378"/>
        <end position="410"/>
    </location>
</feature>
<dbReference type="SMART" id="SM00248">
    <property type="entry name" value="ANK"/>
    <property type="match status" value="8"/>
</dbReference>
<gene>
    <name evidence="4" type="ORF">NSCI0253_LOCUS43558</name>
</gene>
<dbReference type="PRINTS" id="PR01415">
    <property type="entry name" value="ANKYRIN"/>
</dbReference>
<reference evidence="4" key="1">
    <citation type="submission" date="2021-01" db="EMBL/GenBank/DDBJ databases">
        <authorList>
            <person name="Corre E."/>
            <person name="Pelletier E."/>
            <person name="Niang G."/>
            <person name="Scheremetjew M."/>
            <person name="Finn R."/>
            <person name="Kale V."/>
            <person name="Holt S."/>
            <person name="Cochrane G."/>
            <person name="Meng A."/>
            <person name="Brown T."/>
            <person name="Cohen L."/>
        </authorList>
    </citation>
    <scope>NUCLEOTIDE SEQUENCE</scope>
</reference>
<dbReference type="Gene3D" id="1.25.40.20">
    <property type="entry name" value="Ankyrin repeat-containing domain"/>
    <property type="match status" value="3"/>
</dbReference>
<feature type="repeat" description="ANK" evidence="3">
    <location>
        <begin position="345"/>
        <end position="377"/>
    </location>
</feature>
<dbReference type="PROSITE" id="PS50297">
    <property type="entry name" value="ANK_REP_REGION"/>
    <property type="match status" value="5"/>
</dbReference>
<evidence type="ECO:0000256" key="3">
    <source>
        <dbReference type="PROSITE-ProRule" id="PRU00023"/>
    </source>
</evidence>
<feature type="repeat" description="ANK" evidence="3">
    <location>
        <begin position="212"/>
        <end position="244"/>
    </location>
</feature>
<feature type="repeat" description="ANK" evidence="3">
    <location>
        <begin position="245"/>
        <end position="277"/>
    </location>
</feature>
<feature type="repeat" description="ANK" evidence="3">
    <location>
        <begin position="312"/>
        <end position="344"/>
    </location>
</feature>
<dbReference type="InterPro" id="IPR002110">
    <property type="entry name" value="Ankyrin_rpt"/>
</dbReference>
<accession>A0A7S1AYJ4</accession>
<sequence>MTTLAASGLIMMEANTASLRPVSSVSMASGLPGSSVPFPVERRAHSSGRAGPFANALTGAHPAQRTMDTTRYPSAKQGRLKDMYVLDEGPHAYMSPRHLSQRIESPPKRDHATEPFWKAMSRSKFPNSVRAYQDAAAAGEISKRFGEGLRHHGYRGEPLHVDSLLLDRPDAVNKPVNFEGGSTLHIASMKGHADLARLLIHRGADVNCTNRSKQTSLHAACDMNQGSVVFELLCAGADADQRDFARQSPLHRAAFAGAEDAVQALLDYGASAKLKDESGGLPIHKAATMGRAGVIQMLLQRDHSSVGARAEQGWTPLHFAAHGGHQLACEVLVSYGADVNAADDMEMRPLHRAAVSGNPEVCNFLARSGGDLAATDVMGNTPMHTACEEGHAMATRSMLQMGADPAALDGLSRTALHVSTEGRHAEICESLLDFGADANHTNVTKGVPSPLSVARRRHPRLVELLQSGVIED</sequence>
<keyword evidence="2 3" id="KW-0040">ANK repeat</keyword>
<dbReference type="PANTHER" id="PTHR24161:SF119">
    <property type="entry name" value="ANKYRIN REPEAT DOMAIN 44"/>
    <property type="match status" value="1"/>
</dbReference>
<keyword evidence="1" id="KW-0677">Repeat</keyword>
<dbReference type="SUPFAM" id="SSF48403">
    <property type="entry name" value="Ankyrin repeat"/>
    <property type="match status" value="1"/>
</dbReference>
<dbReference type="EMBL" id="HBFQ01061420">
    <property type="protein sequence ID" value="CAD8869202.1"/>
    <property type="molecule type" value="Transcribed_RNA"/>
</dbReference>
<dbReference type="PANTHER" id="PTHR24161">
    <property type="entry name" value="ANK_REP_REGION DOMAIN-CONTAINING PROTEIN-RELATED"/>
    <property type="match status" value="1"/>
</dbReference>
<feature type="repeat" description="ANK" evidence="3">
    <location>
        <begin position="179"/>
        <end position="211"/>
    </location>
</feature>
<evidence type="ECO:0000313" key="4">
    <source>
        <dbReference type="EMBL" id="CAD8869202.1"/>
    </source>
</evidence>
<protein>
    <submittedName>
        <fullName evidence="4">Uncharacterized protein</fullName>
    </submittedName>
</protein>
<dbReference type="Pfam" id="PF00023">
    <property type="entry name" value="Ank"/>
    <property type="match status" value="1"/>
</dbReference>
<proteinExistence type="predicted"/>
<feature type="repeat" description="ANK" evidence="3">
    <location>
        <begin position="411"/>
        <end position="443"/>
    </location>
</feature>
<dbReference type="Pfam" id="PF12796">
    <property type="entry name" value="Ank_2"/>
    <property type="match status" value="2"/>
</dbReference>
<name>A0A7S1AYJ4_NOCSC</name>